<sequence>MNPGHLPLPPPAVPQSPQTPFRRFIAWLLARFGWRLVGEFPNIPKVVFIAAPHSSWWDGVLGLMFKVAVGLDASFMAKRELFWGPLGWLLRRLGGIPIERSTSHGVVEQMVERFQTRERLWLGIAPEGTRQSVRKWKSGFWHIAHDAGVPVWTIYFHYPEKTVGLGPVFELTDDAAADIARIREFYRPWQGKHRGA</sequence>
<evidence type="ECO:0000256" key="1">
    <source>
        <dbReference type="ARBA" id="ARBA00005189"/>
    </source>
</evidence>
<dbReference type="GO" id="GO:0016746">
    <property type="term" value="F:acyltransferase activity"/>
    <property type="evidence" value="ECO:0007669"/>
    <property type="project" value="UniProtKB-KW"/>
</dbReference>
<reference evidence="5" key="1">
    <citation type="submission" date="2022-09" db="EMBL/GenBank/DDBJ databases">
        <title>Tahibacter sp. nov., isolated from a fresh water.</title>
        <authorList>
            <person name="Baek J.H."/>
            <person name="Lee J.K."/>
            <person name="Kim J.M."/>
            <person name="Jeon C.O."/>
        </authorList>
    </citation>
    <scope>NUCLEOTIDE SEQUENCE</scope>
    <source>
        <strain evidence="5">W38</strain>
    </source>
</reference>
<dbReference type="PANTHER" id="PTHR10434">
    <property type="entry name" value="1-ACYL-SN-GLYCEROL-3-PHOSPHATE ACYLTRANSFERASE"/>
    <property type="match status" value="1"/>
</dbReference>
<dbReference type="SUPFAM" id="SSF69593">
    <property type="entry name" value="Glycerol-3-phosphate (1)-acyltransferase"/>
    <property type="match status" value="1"/>
</dbReference>
<name>A0ABY6BED0_9GAMM</name>
<gene>
    <name evidence="5" type="ORF">N4264_01675</name>
</gene>
<evidence type="ECO:0000313" key="5">
    <source>
        <dbReference type="EMBL" id="UXI68388.1"/>
    </source>
</evidence>
<accession>A0ABY6BED0</accession>
<proteinExistence type="predicted"/>
<dbReference type="Pfam" id="PF01553">
    <property type="entry name" value="Acyltransferase"/>
    <property type="match status" value="1"/>
</dbReference>
<keyword evidence="6" id="KW-1185">Reference proteome</keyword>
<comment type="pathway">
    <text evidence="1">Lipid metabolism.</text>
</comment>
<evidence type="ECO:0000256" key="2">
    <source>
        <dbReference type="ARBA" id="ARBA00022679"/>
    </source>
</evidence>
<protein>
    <submittedName>
        <fullName evidence="5">Lysophospholipid acyltransferase family protein</fullName>
    </submittedName>
</protein>
<dbReference type="RefSeq" id="WP_261695348.1">
    <property type="nucleotide sequence ID" value="NZ_CP104694.1"/>
</dbReference>
<evidence type="ECO:0000256" key="3">
    <source>
        <dbReference type="ARBA" id="ARBA00023315"/>
    </source>
</evidence>
<dbReference type="SMART" id="SM00563">
    <property type="entry name" value="PlsC"/>
    <property type="match status" value="1"/>
</dbReference>
<dbReference type="CDD" id="cd07988">
    <property type="entry name" value="LPLAT_ABO13168-like"/>
    <property type="match status" value="1"/>
</dbReference>
<keyword evidence="3 5" id="KW-0012">Acyltransferase</keyword>
<organism evidence="5 6">
    <name type="scientific">Tahibacter amnicola</name>
    <dbReference type="NCBI Taxonomy" id="2976241"/>
    <lineage>
        <taxon>Bacteria</taxon>
        <taxon>Pseudomonadati</taxon>
        <taxon>Pseudomonadota</taxon>
        <taxon>Gammaproteobacteria</taxon>
        <taxon>Lysobacterales</taxon>
        <taxon>Rhodanobacteraceae</taxon>
        <taxon>Tahibacter</taxon>
    </lineage>
</organism>
<dbReference type="EMBL" id="CP104694">
    <property type="protein sequence ID" value="UXI68388.1"/>
    <property type="molecule type" value="Genomic_DNA"/>
</dbReference>
<keyword evidence="2" id="KW-0808">Transferase</keyword>
<dbReference type="PANTHER" id="PTHR10434:SF9">
    <property type="entry name" value="PHOSPHOLIPID_GLYCEROL ACYLTRANSFERASE DOMAIN-CONTAINING PROTEIN"/>
    <property type="match status" value="1"/>
</dbReference>
<evidence type="ECO:0000313" key="6">
    <source>
        <dbReference type="Proteomes" id="UP001064632"/>
    </source>
</evidence>
<evidence type="ECO:0000259" key="4">
    <source>
        <dbReference type="SMART" id="SM00563"/>
    </source>
</evidence>
<feature type="domain" description="Phospholipid/glycerol acyltransferase" evidence="4">
    <location>
        <begin position="47"/>
        <end position="156"/>
    </location>
</feature>
<dbReference type="Proteomes" id="UP001064632">
    <property type="component" value="Chromosome"/>
</dbReference>
<dbReference type="InterPro" id="IPR002123">
    <property type="entry name" value="Plipid/glycerol_acylTrfase"/>
</dbReference>